<evidence type="ECO:0000259" key="8">
    <source>
        <dbReference type="Pfam" id="PF01494"/>
    </source>
</evidence>
<dbReference type="RefSeq" id="WP_138552838.1">
    <property type="nucleotide sequence ID" value="NZ_PNCH01000049.1"/>
</dbReference>
<evidence type="ECO:0000313" key="10">
    <source>
        <dbReference type="Proteomes" id="UP000310249"/>
    </source>
</evidence>
<evidence type="ECO:0000256" key="5">
    <source>
        <dbReference type="ARBA" id="ARBA00022827"/>
    </source>
</evidence>
<dbReference type="AlphaFoldDB" id="A0A5S3WSD1"/>
<dbReference type="GO" id="GO:0006744">
    <property type="term" value="P:ubiquinone biosynthetic process"/>
    <property type="evidence" value="ECO:0007669"/>
    <property type="project" value="UniProtKB-UniPathway"/>
</dbReference>
<proteinExistence type="inferred from homology"/>
<dbReference type="SUPFAM" id="SSF51905">
    <property type="entry name" value="FAD/NAD(P)-binding domain"/>
    <property type="match status" value="1"/>
</dbReference>
<evidence type="ECO:0000256" key="2">
    <source>
        <dbReference type="ARBA" id="ARBA00004749"/>
    </source>
</evidence>
<evidence type="ECO:0000256" key="4">
    <source>
        <dbReference type="ARBA" id="ARBA00022630"/>
    </source>
</evidence>
<dbReference type="InterPro" id="IPR002938">
    <property type="entry name" value="FAD-bd"/>
</dbReference>
<dbReference type="Proteomes" id="UP000310249">
    <property type="component" value="Unassembled WGS sequence"/>
</dbReference>
<accession>A0A5S3WSD1</accession>
<keyword evidence="5" id="KW-0274">FAD</keyword>
<comment type="similarity">
    <text evidence="3">Belongs to the UbiH/COQ6 family.</text>
</comment>
<dbReference type="PANTHER" id="PTHR43876:SF7">
    <property type="entry name" value="UBIQUINONE BIOSYNTHESIS MONOOXYGENASE COQ6, MITOCHONDRIAL"/>
    <property type="match status" value="1"/>
</dbReference>
<dbReference type="Gene3D" id="3.50.50.60">
    <property type="entry name" value="FAD/NAD(P)-binding domain"/>
    <property type="match status" value="2"/>
</dbReference>
<dbReference type="InterPro" id="IPR010971">
    <property type="entry name" value="UbiH/COQ6"/>
</dbReference>
<dbReference type="UniPathway" id="UPA00232"/>
<comment type="caution">
    <text evidence="9">The sequence shown here is derived from an EMBL/GenBank/DDBJ whole genome shotgun (WGS) entry which is preliminary data.</text>
</comment>
<evidence type="ECO:0000256" key="3">
    <source>
        <dbReference type="ARBA" id="ARBA00005349"/>
    </source>
</evidence>
<name>A0A5S3WSD1_9GAMM</name>
<dbReference type="GO" id="GO:0071949">
    <property type="term" value="F:FAD binding"/>
    <property type="evidence" value="ECO:0007669"/>
    <property type="project" value="InterPro"/>
</dbReference>
<comment type="cofactor">
    <cofactor evidence="1">
        <name>FAD</name>
        <dbReference type="ChEBI" id="CHEBI:57692"/>
    </cofactor>
</comment>
<dbReference type="PANTHER" id="PTHR43876">
    <property type="entry name" value="UBIQUINONE BIOSYNTHESIS MONOOXYGENASE COQ6, MITOCHONDRIAL"/>
    <property type="match status" value="1"/>
</dbReference>
<comment type="pathway">
    <text evidence="2">Cofactor biosynthesis; ubiquinone biosynthesis.</text>
</comment>
<dbReference type="InterPro" id="IPR051205">
    <property type="entry name" value="UbiH/COQ6_monooxygenase"/>
</dbReference>
<keyword evidence="7 9" id="KW-0503">Monooxygenase</keyword>
<reference evidence="9 10" key="1">
    <citation type="submission" date="2018-01" db="EMBL/GenBank/DDBJ databases">
        <authorList>
            <person name="Paulsen S."/>
            <person name="Gram L.K."/>
        </authorList>
    </citation>
    <scope>NUCLEOTIDE SEQUENCE [LARGE SCALE GENOMIC DNA]</scope>
    <source>
        <strain evidence="9 10">S2676</strain>
    </source>
</reference>
<feature type="domain" description="FAD-binding" evidence="8">
    <location>
        <begin position="4"/>
        <end position="342"/>
    </location>
</feature>
<sequence length="388" mass="42164">MQQVQVCIVGGGCVGLALALGLAQNNISVMVLDAGPEPQPLSEAYGARVSAISLASQSLFESLGVWDAIKAQRATAYRKMSVCDADSFGSIQFNAQQLALPELGHIIENDAIRFALYQALQQHSQASLLFGSRYQSIHQTDSDVLITLEQGTPVMAKLLVAADGANSGVRSQFNLPISFWDYDHHAIVATIKTEQPHDATARQVFLPNGPLALLPLSDPHTQSIVWSTAPEHARELMAMDEQSFNKALSAASDLQCGLCKVQGERAVFPLTMRYAQQWLTGKVVLMGDAAHTIHPLAGLGMNLGLKDAAHLIKALSEDNEEFVSHRTLREYERTRKLDAQKHIAMMQGLKELFSGSHPLKKLVRGVGLNVVDNLGPIKDLFVQQAIGE</sequence>
<dbReference type="PRINTS" id="PR00420">
    <property type="entry name" value="RNGMNOXGNASE"/>
</dbReference>
<dbReference type="EMBL" id="PNCI01000006">
    <property type="protein sequence ID" value="TMP32088.1"/>
    <property type="molecule type" value="Genomic_DNA"/>
</dbReference>
<gene>
    <name evidence="9" type="ORF">CWB99_02490</name>
</gene>
<evidence type="ECO:0000256" key="6">
    <source>
        <dbReference type="ARBA" id="ARBA00023002"/>
    </source>
</evidence>
<dbReference type="InterPro" id="IPR036188">
    <property type="entry name" value="FAD/NAD-bd_sf"/>
</dbReference>
<protein>
    <submittedName>
        <fullName evidence="9">Monooxygenase</fullName>
    </submittedName>
</protein>
<evidence type="ECO:0000256" key="1">
    <source>
        <dbReference type="ARBA" id="ARBA00001974"/>
    </source>
</evidence>
<dbReference type="Pfam" id="PF01494">
    <property type="entry name" value="FAD_binding_3"/>
    <property type="match status" value="1"/>
</dbReference>
<dbReference type="GO" id="GO:0019168">
    <property type="term" value="F:2-polyprenylphenol 6-hydroxylase activity"/>
    <property type="evidence" value="ECO:0007669"/>
    <property type="project" value="TreeGrafter"/>
</dbReference>
<keyword evidence="6" id="KW-0560">Oxidoreductase</keyword>
<dbReference type="OrthoDB" id="9769565at2"/>
<organism evidence="9 10">
    <name type="scientific">Pseudoalteromonas rubra</name>
    <dbReference type="NCBI Taxonomy" id="43658"/>
    <lineage>
        <taxon>Bacteria</taxon>
        <taxon>Pseudomonadati</taxon>
        <taxon>Pseudomonadota</taxon>
        <taxon>Gammaproteobacteria</taxon>
        <taxon>Alteromonadales</taxon>
        <taxon>Pseudoalteromonadaceae</taxon>
        <taxon>Pseudoalteromonas</taxon>
    </lineage>
</organism>
<reference evidence="10" key="2">
    <citation type="submission" date="2019-06" db="EMBL/GenBank/DDBJ databases">
        <title>Co-occurence of chitin degradation, pigmentation and bioactivity in marine Pseudoalteromonas.</title>
        <authorList>
            <person name="Sonnenschein E.C."/>
            <person name="Bech P.K."/>
        </authorList>
    </citation>
    <scope>NUCLEOTIDE SEQUENCE [LARGE SCALE GENOMIC DNA]</scope>
    <source>
        <strain evidence="10">S2676</strain>
    </source>
</reference>
<evidence type="ECO:0000313" key="9">
    <source>
        <dbReference type="EMBL" id="TMP32088.1"/>
    </source>
</evidence>
<keyword evidence="4" id="KW-0285">Flavoprotein</keyword>
<evidence type="ECO:0000256" key="7">
    <source>
        <dbReference type="ARBA" id="ARBA00023033"/>
    </source>
</evidence>
<dbReference type="NCBIfam" id="TIGR01988">
    <property type="entry name" value="Ubi-OHases"/>
    <property type="match status" value="1"/>
</dbReference>